<dbReference type="InterPro" id="IPR050164">
    <property type="entry name" value="Peptidase_C19"/>
</dbReference>
<keyword evidence="1" id="KW-1133">Transmembrane helix</keyword>
<keyword evidence="1" id="KW-0812">Transmembrane</keyword>
<protein>
    <submittedName>
        <fullName evidence="3">UCH domain-containing protein</fullName>
    </submittedName>
</protein>
<dbReference type="GO" id="GO:0005634">
    <property type="term" value="C:nucleus"/>
    <property type="evidence" value="ECO:0007669"/>
    <property type="project" value="TreeGrafter"/>
</dbReference>
<sequence>IHSLTCPTYQHTSIQSEPCYGLSLSITEEKSLIDALCFHTRNEEISYVLCNYCNSNHTLLKDGSSFLILQLKRFISPKNKIRGCMSFPLSLDMAPFSSISRSLDYDLYGMIVHDGRYASSGHCYSYIRDSSLWYRLDDEDFSPVSKQEVLKQEAYILFYKRHAINMETPPNYFCSTLEGSNVEERHTSQSIILEYFISLLIMFATLILFDIFIYF</sequence>
<organism evidence="3 4">
    <name type="scientific">Cephalotus follicularis</name>
    <name type="common">Albany pitcher plant</name>
    <dbReference type="NCBI Taxonomy" id="3775"/>
    <lineage>
        <taxon>Eukaryota</taxon>
        <taxon>Viridiplantae</taxon>
        <taxon>Streptophyta</taxon>
        <taxon>Embryophyta</taxon>
        <taxon>Tracheophyta</taxon>
        <taxon>Spermatophyta</taxon>
        <taxon>Magnoliopsida</taxon>
        <taxon>eudicotyledons</taxon>
        <taxon>Gunneridae</taxon>
        <taxon>Pentapetalae</taxon>
        <taxon>rosids</taxon>
        <taxon>fabids</taxon>
        <taxon>Oxalidales</taxon>
        <taxon>Cephalotaceae</taxon>
        <taxon>Cephalotus</taxon>
    </lineage>
</organism>
<gene>
    <name evidence="3" type="ORF">CFOL_v3_33865</name>
</gene>
<dbReference type="OrthoDB" id="289038at2759"/>
<dbReference type="GO" id="GO:0004843">
    <property type="term" value="F:cysteine-type deubiquitinase activity"/>
    <property type="evidence" value="ECO:0007669"/>
    <property type="project" value="InterPro"/>
</dbReference>
<keyword evidence="1" id="KW-0472">Membrane</keyword>
<accession>A0A1Q3DD35</accession>
<dbReference type="AlphaFoldDB" id="A0A1Q3DD35"/>
<keyword evidence="4" id="KW-1185">Reference proteome</keyword>
<dbReference type="InterPro" id="IPR001394">
    <property type="entry name" value="Peptidase_C19_UCH"/>
</dbReference>
<evidence type="ECO:0000313" key="4">
    <source>
        <dbReference type="Proteomes" id="UP000187406"/>
    </source>
</evidence>
<dbReference type="PROSITE" id="PS50235">
    <property type="entry name" value="USP_3"/>
    <property type="match status" value="1"/>
</dbReference>
<dbReference type="Pfam" id="PF00443">
    <property type="entry name" value="UCH"/>
    <property type="match status" value="1"/>
</dbReference>
<proteinExistence type="predicted"/>
<name>A0A1Q3DD35_CEPFO</name>
<feature type="non-terminal residue" evidence="3">
    <location>
        <position position="1"/>
    </location>
</feature>
<dbReference type="InterPro" id="IPR038765">
    <property type="entry name" value="Papain-like_cys_pep_sf"/>
</dbReference>
<evidence type="ECO:0000259" key="2">
    <source>
        <dbReference type="PROSITE" id="PS50235"/>
    </source>
</evidence>
<feature type="domain" description="USP" evidence="2">
    <location>
        <begin position="1"/>
        <end position="162"/>
    </location>
</feature>
<dbReference type="Proteomes" id="UP000187406">
    <property type="component" value="Unassembled WGS sequence"/>
</dbReference>
<feature type="transmembrane region" description="Helical" evidence="1">
    <location>
        <begin position="195"/>
        <end position="214"/>
    </location>
</feature>
<dbReference type="InParanoid" id="A0A1Q3DD35"/>
<dbReference type="STRING" id="3775.A0A1Q3DD35"/>
<evidence type="ECO:0000313" key="3">
    <source>
        <dbReference type="EMBL" id="GAV90456.1"/>
    </source>
</evidence>
<dbReference type="InterPro" id="IPR028889">
    <property type="entry name" value="USP"/>
</dbReference>
<dbReference type="SUPFAM" id="SSF54001">
    <property type="entry name" value="Cysteine proteinases"/>
    <property type="match status" value="1"/>
</dbReference>
<dbReference type="Gene3D" id="3.90.70.10">
    <property type="entry name" value="Cysteine proteinases"/>
    <property type="match status" value="1"/>
</dbReference>
<dbReference type="PANTHER" id="PTHR24006">
    <property type="entry name" value="UBIQUITIN CARBOXYL-TERMINAL HYDROLASE"/>
    <property type="match status" value="1"/>
</dbReference>
<dbReference type="EMBL" id="BDDD01006265">
    <property type="protein sequence ID" value="GAV90456.1"/>
    <property type="molecule type" value="Genomic_DNA"/>
</dbReference>
<dbReference type="GO" id="GO:0016579">
    <property type="term" value="P:protein deubiquitination"/>
    <property type="evidence" value="ECO:0007669"/>
    <property type="project" value="InterPro"/>
</dbReference>
<comment type="caution">
    <text evidence="3">The sequence shown here is derived from an EMBL/GenBank/DDBJ whole genome shotgun (WGS) entry which is preliminary data.</text>
</comment>
<evidence type="ECO:0000256" key="1">
    <source>
        <dbReference type="SAM" id="Phobius"/>
    </source>
</evidence>
<reference evidence="4" key="1">
    <citation type="submission" date="2016-04" db="EMBL/GenBank/DDBJ databases">
        <title>Cephalotus genome sequencing.</title>
        <authorList>
            <person name="Fukushima K."/>
            <person name="Hasebe M."/>
            <person name="Fang X."/>
        </authorList>
    </citation>
    <scope>NUCLEOTIDE SEQUENCE [LARGE SCALE GENOMIC DNA]</scope>
    <source>
        <strain evidence="4">cv. St1</strain>
    </source>
</reference>
<dbReference type="GO" id="GO:0005829">
    <property type="term" value="C:cytosol"/>
    <property type="evidence" value="ECO:0007669"/>
    <property type="project" value="TreeGrafter"/>
</dbReference>